<dbReference type="InterPro" id="IPR014756">
    <property type="entry name" value="Ig_E-set"/>
</dbReference>
<proteinExistence type="predicted"/>
<evidence type="ECO:0000313" key="3">
    <source>
        <dbReference type="EMBL" id="MEN5380316.1"/>
    </source>
</evidence>
<dbReference type="PROSITE" id="PS51257">
    <property type="entry name" value="PROKAR_LIPOPROTEIN"/>
    <property type="match status" value="1"/>
</dbReference>
<sequence>MKTQYTTQKYNLLRTFIFLTAILYMLSSCKKEYKTTYVDVSPNIITNAPMGEISPEKLVFNGMIQNLNSETIEEFGLIIRGLDGTNDEIIVDMGIVPKLGFFQFSYKPKNKPELGNQFTYYFYIKTDKSYAKSNVYQQTIDGININASGTLYKAEGDTVRIKGDFSNVDNKYSVDIKELKAHLIPIVLNKEKTELSFIMPATLGTHNAFVSAVLNRYESTTFYSRALVDIRTLGRLKAPTMRTYYLDEIINFEGVNSYDNNSLRVIIGDQIIPYHREISLSTIKNIKGNHLRIGYLNGRDSVIFPGIITIARATPDLFRLTAKEAHPNTMVRFQFDEYNKYYYNQEVPTLSLTNSNNDYQLKRSPHDYSEYYLDDVQEGNYSLLLNHPIGNVASSQTIKIKPFQWSALNNTELYIGDMISISGNFIAGYAYTVKLENSDYENEYRAEKDKLTFQVPSIAMGQSSWKIGYKQYNGQQFFPSDPLKITVLAPTFDSFSPAKGTSGEIITMKGKAIKYADQVFIGDIPIIPISYSDDEIMFQIPLGISKGKVRLSIVNNGKVISSSDYFEIN</sequence>
<keyword evidence="1" id="KW-1133">Transmembrane helix</keyword>
<gene>
    <name evidence="3" type="ORF">ABE541_23830</name>
</gene>
<dbReference type="InterPro" id="IPR002909">
    <property type="entry name" value="IPT_dom"/>
</dbReference>
<keyword evidence="4" id="KW-1185">Reference proteome</keyword>
<dbReference type="Pfam" id="PF01833">
    <property type="entry name" value="TIG"/>
    <property type="match status" value="1"/>
</dbReference>
<dbReference type="Proteomes" id="UP001409291">
    <property type="component" value="Unassembled WGS sequence"/>
</dbReference>
<evidence type="ECO:0000259" key="2">
    <source>
        <dbReference type="Pfam" id="PF01833"/>
    </source>
</evidence>
<evidence type="ECO:0000313" key="4">
    <source>
        <dbReference type="Proteomes" id="UP001409291"/>
    </source>
</evidence>
<accession>A0ABV0BZX2</accession>
<name>A0ABV0BZX2_9SPHI</name>
<dbReference type="Gene3D" id="2.60.40.10">
    <property type="entry name" value="Immunoglobulins"/>
    <property type="match status" value="1"/>
</dbReference>
<dbReference type="SUPFAM" id="SSF81296">
    <property type="entry name" value="E set domains"/>
    <property type="match status" value="1"/>
</dbReference>
<keyword evidence="1" id="KW-0812">Transmembrane</keyword>
<dbReference type="RefSeq" id="WP_183914045.1">
    <property type="nucleotide sequence ID" value="NZ_JBDJNQ010000016.1"/>
</dbReference>
<reference evidence="3 4" key="1">
    <citation type="submission" date="2024-04" db="EMBL/GenBank/DDBJ databases">
        <title>WGS of bacteria from Torrens River.</title>
        <authorList>
            <person name="Wyrsch E.R."/>
            <person name="Drigo B."/>
        </authorList>
    </citation>
    <scope>NUCLEOTIDE SEQUENCE [LARGE SCALE GENOMIC DNA]</scope>
    <source>
        <strain evidence="3 4">TWI391</strain>
    </source>
</reference>
<dbReference type="InterPro" id="IPR013783">
    <property type="entry name" value="Ig-like_fold"/>
</dbReference>
<dbReference type="EMBL" id="JBDJNQ010000016">
    <property type="protein sequence ID" value="MEN5380316.1"/>
    <property type="molecule type" value="Genomic_DNA"/>
</dbReference>
<feature type="transmembrane region" description="Helical" evidence="1">
    <location>
        <begin position="12"/>
        <end position="27"/>
    </location>
</feature>
<evidence type="ECO:0000256" key="1">
    <source>
        <dbReference type="SAM" id="Phobius"/>
    </source>
</evidence>
<protein>
    <submittedName>
        <fullName evidence="3">IPT/TIG domain-containing protein</fullName>
    </submittedName>
</protein>
<feature type="domain" description="IPT/TIG" evidence="2">
    <location>
        <begin position="490"/>
        <end position="564"/>
    </location>
</feature>
<organism evidence="3 4">
    <name type="scientific">Sphingobacterium kitahiroshimense</name>
    <dbReference type="NCBI Taxonomy" id="470446"/>
    <lineage>
        <taxon>Bacteria</taxon>
        <taxon>Pseudomonadati</taxon>
        <taxon>Bacteroidota</taxon>
        <taxon>Sphingobacteriia</taxon>
        <taxon>Sphingobacteriales</taxon>
        <taxon>Sphingobacteriaceae</taxon>
        <taxon>Sphingobacterium</taxon>
    </lineage>
</organism>
<keyword evidence="1" id="KW-0472">Membrane</keyword>
<comment type="caution">
    <text evidence="3">The sequence shown here is derived from an EMBL/GenBank/DDBJ whole genome shotgun (WGS) entry which is preliminary data.</text>
</comment>